<sequence>MPASPPLSPRAAPGATKRDPRPPITVCAADYDALAALIAHPSAAPGQALLAVELERAAVVEGRPAADRVRLGSEVDYHDLDRDRVRTIRLAMPQEASIDERRVSVTAPIGAALLGLKPRQRFSWTEAGGRTRTILVLAVRNDG</sequence>
<feature type="region of interest" description="Disordered" evidence="1">
    <location>
        <begin position="1"/>
        <end position="23"/>
    </location>
</feature>
<organism evidence="3">
    <name type="scientific">Caulobacter sp. 602-2</name>
    <dbReference type="NCBI Taxonomy" id="2710887"/>
    <lineage>
        <taxon>Bacteria</taxon>
        <taxon>Pseudomonadati</taxon>
        <taxon>Pseudomonadota</taxon>
        <taxon>Alphaproteobacteria</taxon>
        <taxon>Caulobacterales</taxon>
        <taxon>Caulobacteraceae</taxon>
        <taxon>Caulobacter</taxon>
    </lineage>
</organism>
<accession>A0A6G4R2K1</accession>
<proteinExistence type="predicted"/>
<evidence type="ECO:0000256" key="1">
    <source>
        <dbReference type="SAM" id="MobiDB-lite"/>
    </source>
</evidence>
<dbReference type="InterPro" id="IPR036953">
    <property type="entry name" value="GreA/GreB_C_sf"/>
</dbReference>
<protein>
    <recommendedName>
        <fullName evidence="2">Transcription elongation factor GreA/GreB C-terminal domain-containing protein</fullName>
    </recommendedName>
</protein>
<dbReference type="EMBL" id="JAAKGT010000011">
    <property type="protein sequence ID" value="NGM51725.1"/>
    <property type="molecule type" value="Genomic_DNA"/>
</dbReference>
<evidence type="ECO:0000313" key="3">
    <source>
        <dbReference type="EMBL" id="NGM51725.1"/>
    </source>
</evidence>
<dbReference type="Gene3D" id="1.10.286.20">
    <property type="match status" value="1"/>
</dbReference>
<dbReference type="AlphaFoldDB" id="A0A6G4R2K1"/>
<reference evidence="3" key="1">
    <citation type="submission" date="2020-02" db="EMBL/GenBank/DDBJ databases">
        <authorList>
            <person name="Gao J."/>
            <person name="Sun J."/>
        </authorList>
    </citation>
    <scope>NUCLEOTIDE SEQUENCE</scope>
    <source>
        <strain evidence="3">602-2</strain>
    </source>
</reference>
<gene>
    <name evidence="3" type="ORF">G5B46_19100</name>
</gene>
<dbReference type="SUPFAM" id="SSF54534">
    <property type="entry name" value="FKBP-like"/>
    <property type="match status" value="1"/>
</dbReference>
<dbReference type="InterPro" id="IPR001437">
    <property type="entry name" value="Tscrpt_elong_fac_GreA/B_C"/>
</dbReference>
<dbReference type="Gene3D" id="3.10.50.30">
    <property type="entry name" value="Transcription elongation factor, GreA/GreB, C-terminal domain"/>
    <property type="match status" value="1"/>
</dbReference>
<dbReference type="GO" id="GO:0032784">
    <property type="term" value="P:regulation of DNA-templated transcription elongation"/>
    <property type="evidence" value="ECO:0007669"/>
    <property type="project" value="InterPro"/>
</dbReference>
<dbReference type="RefSeq" id="WP_165261473.1">
    <property type="nucleotide sequence ID" value="NZ_JAAKGT010000011.1"/>
</dbReference>
<name>A0A6G4R2K1_9CAUL</name>
<evidence type="ECO:0000259" key="2">
    <source>
        <dbReference type="Pfam" id="PF01272"/>
    </source>
</evidence>
<feature type="domain" description="Transcription elongation factor GreA/GreB C-terminal" evidence="2">
    <location>
        <begin position="66"/>
        <end position="140"/>
    </location>
</feature>
<dbReference type="Pfam" id="PF01272">
    <property type="entry name" value="GreA_GreB"/>
    <property type="match status" value="1"/>
</dbReference>
<comment type="caution">
    <text evidence="3">The sequence shown here is derived from an EMBL/GenBank/DDBJ whole genome shotgun (WGS) entry which is preliminary data.</text>
</comment>
<dbReference type="GO" id="GO:0003677">
    <property type="term" value="F:DNA binding"/>
    <property type="evidence" value="ECO:0007669"/>
    <property type="project" value="InterPro"/>
</dbReference>